<gene>
    <name evidence="2" type="ORF">HNQ36_002191</name>
</gene>
<evidence type="ECO:0000313" key="3">
    <source>
        <dbReference type="Proteomes" id="UP000521227"/>
    </source>
</evidence>
<sequence length="131" mass="14795">MTTSKSTQEIAAEHFRTLKHYLDTVESLPARGGKLNVSAVAEACGFDRGVLYTNPECNRLLKAVLEEKGLGGFAERDDDPADERRRILEHRVNQLEQRNAALMAENEELRAKVRQFGHIENHVITTGRLPR</sequence>
<organism evidence="2 3">
    <name type="scientific">Afipia massiliensis</name>
    <dbReference type="NCBI Taxonomy" id="211460"/>
    <lineage>
        <taxon>Bacteria</taxon>
        <taxon>Pseudomonadati</taxon>
        <taxon>Pseudomonadota</taxon>
        <taxon>Alphaproteobacteria</taxon>
        <taxon>Hyphomicrobiales</taxon>
        <taxon>Nitrobacteraceae</taxon>
        <taxon>Afipia</taxon>
    </lineage>
</organism>
<evidence type="ECO:0000313" key="2">
    <source>
        <dbReference type="EMBL" id="MBB5052217.1"/>
    </source>
</evidence>
<keyword evidence="1" id="KW-0175">Coiled coil</keyword>
<dbReference type="RefSeq" id="WP_184084679.1">
    <property type="nucleotide sequence ID" value="NZ_JACHIJ010000003.1"/>
</dbReference>
<accession>A0A840N150</accession>
<comment type="caution">
    <text evidence="2">The sequence shown here is derived from an EMBL/GenBank/DDBJ whole genome shotgun (WGS) entry which is preliminary data.</text>
</comment>
<dbReference type="InterPro" id="IPR046229">
    <property type="entry name" value="TnpC-like"/>
</dbReference>
<reference evidence="2 3" key="1">
    <citation type="submission" date="2020-08" db="EMBL/GenBank/DDBJ databases">
        <title>Genomic Encyclopedia of Type Strains, Phase IV (KMG-IV): sequencing the most valuable type-strain genomes for metagenomic binning, comparative biology and taxonomic classification.</title>
        <authorList>
            <person name="Goeker M."/>
        </authorList>
    </citation>
    <scope>NUCLEOTIDE SEQUENCE [LARGE SCALE GENOMIC DNA]</scope>
    <source>
        <strain evidence="2 3">DSM 17498</strain>
    </source>
</reference>
<name>A0A840N150_9BRAD</name>
<dbReference type="Pfam" id="PF19776">
    <property type="entry name" value="DUF6262"/>
    <property type="match status" value="1"/>
</dbReference>
<feature type="coiled-coil region" evidence="1">
    <location>
        <begin position="85"/>
        <end position="112"/>
    </location>
</feature>
<evidence type="ECO:0008006" key="4">
    <source>
        <dbReference type="Google" id="ProtNLM"/>
    </source>
</evidence>
<dbReference type="EMBL" id="JACHIJ010000003">
    <property type="protein sequence ID" value="MBB5052217.1"/>
    <property type="molecule type" value="Genomic_DNA"/>
</dbReference>
<protein>
    <recommendedName>
        <fullName evidence="4">Transposase</fullName>
    </recommendedName>
</protein>
<dbReference type="AlphaFoldDB" id="A0A840N150"/>
<proteinExistence type="predicted"/>
<evidence type="ECO:0000256" key="1">
    <source>
        <dbReference type="SAM" id="Coils"/>
    </source>
</evidence>
<dbReference type="Proteomes" id="UP000521227">
    <property type="component" value="Unassembled WGS sequence"/>
</dbReference>